<dbReference type="InterPro" id="IPR024623">
    <property type="entry name" value="YtxH"/>
</dbReference>
<keyword evidence="1" id="KW-0812">Transmembrane</keyword>
<dbReference type="OrthoDB" id="676025at2"/>
<dbReference type="Proteomes" id="UP000321595">
    <property type="component" value="Chromosome"/>
</dbReference>
<protein>
    <submittedName>
        <fullName evidence="2">YtxH domain-containing protein</fullName>
    </submittedName>
</protein>
<reference evidence="2 3" key="1">
    <citation type="submission" date="2019-08" db="EMBL/GenBank/DDBJ databases">
        <authorList>
            <person name="Liang Q."/>
        </authorList>
    </citation>
    <scope>NUCLEOTIDE SEQUENCE [LARGE SCALE GENOMIC DNA]</scope>
    <source>
        <strain evidence="2 3">V1718</strain>
    </source>
</reference>
<evidence type="ECO:0000313" key="3">
    <source>
        <dbReference type="Proteomes" id="UP000321595"/>
    </source>
</evidence>
<feature type="transmembrane region" description="Helical" evidence="1">
    <location>
        <begin position="46"/>
        <end position="68"/>
    </location>
</feature>
<keyword evidence="3" id="KW-1185">Reference proteome</keyword>
<evidence type="ECO:0000313" key="2">
    <source>
        <dbReference type="EMBL" id="QED27275.1"/>
    </source>
</evidence>
<gene>
    <name evidence="2" type="ORF">FRD01_08470</name>
</gene>
<sequence length="116" mass="12879">MKGDNMDLKRLLDQAQRSVSSTYDSGMEALLDRMGLEHKKSNMESMLPVLGVFGAGIAVGAALGLLFAPKRGDELRNDIRHRIGDLRDRSVEQIDTIRHKSETMLDAAPRVTREDA</sequence>
<dbReference type="AlphaFoldDB" id="A0A5B8XP64"/>
<dbReference type="KEGG" id="bbae:FRD01_08470"/>
<organism evidence="2 3">
    <name type="scientific">Microvenator marinus</name>
    <dbReference type="NCBI Taxonomy" id="2600177"/>
    <lineage>
        <taxon>Bacteria</taxon>
        <taxon>Deltaproteobacteria</taxon>
        <taxon>Bradymonadales</taxon>
        <taxon>Microvenatoraceae</taxon>
        <taxon>Microvenator</taxon>
    </lineage>
</organism>
<keyword evidence="1" id="KW-0472">Membrane</keyword>
<proteinExistence type="predicted"/>
<evidence type="ECO:0000256" key="1">
    <source>
        <dbReference type="SAM" id="Phobius"/>
    </source>
</evidence>
<dbReference type="Pfam" id="PF12732">
    <property type="entry name" value="YtxH"/>
    <property type="match status" value="1"/>
</dbReference>
<name>A0A5B8XP64_9DELT</name>
<dbReference type="EMBL" id="CP042467">
    <property type="protein sequence ID" value="QED27275.1"/>
    <property type="molecule type" value="Genomic_DNA"/>
</dbReference>
<keyword evidence="1" id="KW-1133">Transmembrane helix</keyword>
<accession>A0A5B8XP64</accession>